<accession>A0AC61S532</accession>
<gene>
    <name evidence="1" type="ORF">E5990_06935</name>
</gene>
<dbReference type="Proteomes" id="UP000305401">
    <property type="component" value="Unassembled WGS sequence"/>
</dbReference>
<organism evidence="1 2">
    <name type="scientific">Muribaculum caecicola</name>
    <dbReference type="NCBI Taxonomy" id="3038144"/>
    <lineage>
        <taxon>Bacteria</taxon>
        <taxon>Pseudomonadati</taxon>
        <taxon>Bacteroidota</taxon>
        <taxon>Bacteroidia</taxon>
        <taxon>Bacteroidales</taxon>
        <taxon>Muribaculaceae</taxon>
        <taxon>Muribaculum</taxon>
    </lineage>
</organism>
<dbReference type="EMBL" id="SSTG01000078">
    <property type="protein sequence ID" value="THG49532.1"/>
    <property type="molecule type" value="Genomic_DNA"/>
</dbReference>
<evidence type="ECO:0000313" key="2">
    <source>
        <dbReference type="Proteomes" id="UP000305401"/>
    </source>
</evidence>
<name>A0AC61S532_9BACT</name>
<evidence type="ECO:0000313" key="1">
    <source>
        <dbReference type="EMBL" id="THG49532.1"/>
    </source>
</evidence>
<comment type="caution">
    <text evidence="1">The sequence shown here is derived from an EMBL/GenBank/DDBJ whole genome shotgun (WGS) entry which is preliminary data.</text>
</comment>
<keyword evidence="2" id="KW-1185">Reference proteome</keyword>
<protein>
    <submittedName>
        <fullName evidence="1">Dihydropyrimidine dehydrogenase</fullName>
    </submittedName>
</protein>
<sequence length="494" mass="54336">MTMERSDRNEQWREELRAMYSAKQRTVIPRVKMPELPMPYRVTVDDEVRQGLSVEQAVLEARRCLDCPDPGCVKGCPVHNDIPGFIKNIERREFASALQVLRRTTVLPAVCGRVCPQEKQCEGNCTYTKMHKPPIAIGNLERFVADNERLNHPEAQAEKLPISPLSLKIAVVGSGPSGLAFAGDMARRGFKVTVFEAMNWFGGVLKSGIPRFCLPKYVVTYEIERLKELGVEMVANCHVGTDVTYAQLLEQGYKGIYVATGAGKPRLMNIPGEDLPQVLSAQDYLACVTQSYCPAIHVDIENLKGKSVAVIGGGNTAMDAVRAAVRGGAERVMIVYRRGEDEMPARADEIRHAREEGTDFLCLRNPVEYVADSHGNLCAMRLQVMELGEPDCSGRRKPQPVEGLLEEVPVDLVIVAIGYLPNPPLTLPDELDMSRHGRILVDEESMKSSAPAIYAGGDIVRGPATVILAMGDGRRAAQSMTDAFQRMIEGTSLS</sequence>
<proteinExistence type="predicted"/>
<reference evidence="1" key="1">
    <citation type="submission" date="2019-04" db="EMBL/GenBank/DDBJ databases">
        <title>Microbes associate with the intestines of laboratory mice.</title>
        <authorList>
            <person name="Navarre W."/>
            <person name="Wong E."/>
            <person name="Huang K.C."/>
            <person name="Tropini C."/>
            <person name="Ng K."/>
            <person name="Yu B."/>
        </authorList>
    </citation>
    <scope>NUCLEOTIDE SEQUENCE</scope>
    <source>
        <strain evidence="1">NM86_A22</strain>
    </source>
</reference>